<keyword evidence="3 9" id="KW-1003">Cell membrane</keyword>
<dbReference type="PANTHER" id="PTHR33910">
    <property type="entry name" value="PROTEIN TRANSLOCASE SUBUNIT SECE"/>
    <property type="match status" value="1"/>
</dbReference>
<dbReference type="GO" id="GO:0005886">
    <property type="term" value="C:plasma membrane"/>
    <property type="evidence" value="ECO:0007669"/>
    <property type="project" value="UniProtKB-SubCell"/>
</dbReference>
<dbReference type="PRINTS" id="PR01650">
    <property type="entry name" value="SECETRNLCASE"/>
</dbReference>
<comment type="subcellular location">
    <subcellularLocation>
        <location evidence="9">Cell membrane</location>
        <topology evidence="9">Single-pass membrane protein</topology>
    </subcellularLocation>
    <subcellularLocation>
        <location evidence="1">Membrane</location>
    </subcellularLocation>
</comment>
<sequence length="123" mass="13847">MPKNERQKRSARQARQRERQEREAAQAASVEKADKASKKSDAVAASGTAKKETKPAKAKKPGRIRSYFREVRSEMHRVVWPSRQETRDYSVAVILMLVVFGLAVWAVDTGFISLLIGFTSLRG</sequence>
<evidence type="ECO:0000256" key="4">
    <source>
        <dbReference type="ARBA" id="ARBA00022692"/>
    </source>
</evidence>
<evidence type="ECO:0000256" key="7">
    <source>
        <dbReference type="ARBA" id="ARBA00023010"/>
    </source>
</evidence>
<dbReference type="Proteomes" id="UP000469325">
    <property type="component" value="Unassembled WGS sequence"/>
</dbReference>
<dbReference type="GO" id="GO:0009306">
    <property type="term" value="P:protein secretion"/>
    <property type="evidence" value="ECO:0007669"/>
    <property type="project" value="UniProtKB-UniRule"/>
</dbReference>
<evidence type="ECO:0000256" key="8">
    <source>
        <dbReference type="ARBA" id="ARBA00023136"/>
    </source>
</evidence>
<keyword evidence="4 9" id="KW-0812">Transmembrane</keyword>
<dbReference type="Pfam" id="PF00584">
    <property type="entry name" value="SecE"/>
    <property type="match status" value="1"/>
</dbReference>
<dbReference type="PROSITE" id="PS01067">
    <property type="entry name" value="SECE_SEC61G"/>
    <property type="match status" value="1"/>
</dbReference>
<dbReference type="HAMAP" id="MF_00422">
    <property type="entry name" value="SecE"/>
    <property type="match status" value="1"/>
</dbReference>
<evidence type="ECO:0000256" key="9">
    <source>
        <dbReference type="HAMAP-Rule" id="MF_00422"/>
    </source>
</evidence>
<comment type="caution">
    <text evidence="11">The sequence shown here is derived from an EMBL/GenBank/DDBJ whole genome shotgun (WGS) entry which is preliminary data.</text>
</comment>
<keyword evidence="7 9" id="KW-0811">Translocation</keyword>
<evidence type="ECO:0000256" key="6">
    <source>
        <dbReference type="ARBA" id="ARBA00022989"/>
    </source>
</evidence>
<dbReference type="GO" id="GO:0043952">
    <property type="term" value="P:protein transport by the Sec complex"/>
    <property type="evidence" value="ECO:0007669"/>
    <property type="project" value="UniProtKB-UniRule"/>
</dbReference>
<evidence type="ECO:0000256" key="1">
    <source>
        <dbReference type="ARBA" id="ARBA00004370"/>
    </source>
</evidence>
<keyword evidence="6 9" id="KW-1133">Transmembrane helix</keyword>
<gene>
    <name evidence="9 11" type="primary">secE</name>
    <name evidence="11" type="ORF">FYJ68_01445</name>
</gene>
<dbReference type="EMBL" id="VUNC01000001">
    <property type="protein sequence ID" value="MST71774.1"/>
    <property type="molecule type" value="Genomic_DNA"/>
</dbReference>
<evidence type="ECO:0000256" key="2">
    <source>
        <dbReference type="ARBA" id="ARBA00022448"/>
    </source>
</evidence>
<evidence type="ECO:0000256" key="5">
    <source>
        <dbReference type="ARBA" id="ARBA00022927"/>
    </source>
</evidence>
<evidence type="ECO:0000313" key="11">
    <source>
        <dbReference type="EMBL" id="MST71774.1"/>
    </source>
</evidence>
<feature type="transmembrane region" description="Helical" evidence="9">
    <location>
        <begin position="91"/>
        <end position="118"/>
    </location>
</feature>
<dbReference type="NCBIfam" id="TIGR00964">
    <property type="entry name" value="secE_bact"/>
    <property type="match status" value="1"/>
</dbReference>
<evidence type="ECO:0000256" key="3">
    <source>
        <dbReference type="ARBA" id="ARBA00022475"/>
    </source>
</evidence>
<keyword evidence="12" id="KW-1185">Reference proteome</keyword>
<organism evidence="11 12">
    <name type="scientific">Olsenella porci</name>
    <dbReference type="NCBI Taxonomy" id="2652279"/>
    <lineage>
        <taxon>Bacteria</taxon>
        <taxon>Bacillati</taxon>
        <taxon>Actinomycetota</taxon>
        <taxon>Coriobacteriia</taxon>
        <taxon>Coriobacteriales</taxon>
        <taxon>Atopobiaceae</taxon>
        <taxon>Olsenella</taxon>
    </lineage>
</organism>
<feature type="compositionally biased region" description="Basic and acidic residues" evidence="10">
    <location>
        <begin position="15"/>
        <end position="24"/>
    </location>
</feature>
<feature type="compositionally biased region" description="Basic and acidic residues" evidence="10">
    <location>
        <begin position="31"/>
        <end position="41"/>
    </location>
</feature>
<comment type="function">
    <text evidence="9">Essential subunit of the Sec protein translocation channel SecYEG. Clamps together the 2 halves of SecY. May contact the channel plug during translocation.</text>
</comment>
<dbReference type="InterPro" id="IPR005807">
    <property type="entry name" value="SecE_bac"/>
</dbReference>
<protein>
    <recommendedName>
        <fullName evidence="9">Protein translocase subunit SecE</fullName>
    </recommendedName>
</protein>
<dbReference type="GO" id="GO:0006605">
    <property type="term" value="P:protein targeting"/>
    <property type="evidence" value="ECO:0007669"/>
    <property type="project" value="UniProtKB-UniRule"/>
</dbReference>
<dbReference type="PANTHER" id="PTHR33910:SF1">
    <property type="entry name" value="PROTEIN TRANSLOCASE SUBUNIT SECE"/>
    <property type="match status" value="1"/>
</dbReference>
<feature type="region of interest" description="Disordered" evidence="10">
    <location>
        <begin position="1"/>
        <end position="63"/>
    </location>
</feature>
<dbReference type="Gene3D" id="1.20.5.1030">
    <property type="entry name" value="Preprotein translocase secy subunit"/>
    <property type="match status" value="1"/>
</dbReference>
<keyword evidence="5 9" id="KW-0653">Protein transport</keyword>
<dbReference type="GO" id="GO:0065002">
    <property type="term" value="P:intracellular protein transmembrane transport"/>
    <property type="evidence" value="ECO:0007669"/>
    <property type="project" value="UniProtKB-UniRule"/>
</dbReference>
<name>A0A6N7XLC6_9ACTN</name>
<comment type="similarity">
    <text evidence="9">Belongs to the SecE/SEC61-gamma family.</text>
</comment>
<dbReference type="RefSeq" id="WP_154433529.1">
    <property type="nucleotide sequence ID" value="NZ_VUNC01000001.1"/>
</dbReference>
<dbReference type="AlphaFoldDB" id="A0A6N7XLC6"/>
<keyword evidence="8 9" id="KW-0472">Membrane</keyword>
<evidence type="ECO:0000313" key="12">
    <source>
        <dbReference type="Proteomes" id="UP000469325"/>
    </source>
</evidence>
<keyword evidence="2 9" id="KW-0813">Transport</keyword>
<comment type="subunit">
    <text evidence="9">Component of the Sec protein translocase complex. Heterotrimer consisting of SecY, SecE and SecG subunits. The heterotrimers can form oligomers, although 1 heterotrimer is thought to be able to translocate proteins. Interacts with the ribosome. Interacts with SecDF, and other proteins may be involved. Interacts with SecA.</text>
</comment>
<dbReference type="InterPro" id="IPR038379">
    <property type="entry name" value="SecE_sf"/>
</dbReference>
<dbReference type="GO" id="GO:0008320">
    <property type="term" value="F:protein transmembrane transporter activity"/>
    <property type="evidence" value="ECO:0007669"/>
    <property type="project" value="UniProtKB-UniRule"/>
</dbReference>
<proteinExistence type="inferred from homology"/>
<reference evidence="11 12" key="1">
    <citation type="submission" date="2019-08" db="EMBL/GenBank/DDBJ databases">
        <title>In-depth cultivation of the pig gut microbiome towards novel bacterial diversity and tailored functional studies.</title>
        <authorList>
            <person name="Wylensek D."/>
            <person name="Hitch T.C.A."/>
            <person name="Clavel T."/>
        </authorList>
    </citation>
    <scope>NUCLEOTIDE SEQUENCE [LARGE SCALE GENOMIC DNA]</scope>
    <source>
        <strain evidence="11 12">CA-Schmier-601-WT-1</strain>
    </source>
</reference>
<accession>A0A6N7XLC6</accession>
<dbReference type="InterPro" id="IPR001901">
    <property type="entry name" value="Translocase_SecE/Sec61-g"/>
</dbReference>
<evidence type="ECO:0000256" key="10">
    <source>
        <dbReference type="SAM" id="MobiDB-lite"/>
    </source>
</evidence>